<dbReference type="GO" id="GO:0008422">
    <property type="term" value="F:beta-glucosidase activity"/>
    <property type="evidence" value="ECO:0007669"/>
    <property type="project" value="TreeGrafter"/>
</dbReference>
<proteinExistence type="inferred from homology"/>
<comment type="caution">
    <text evidence="3">The sequence shown here is derived from an EMBL/GenBank/DDBJ whole genome shotgun (WGS) entry which is preliminary data.</text>
</comment>
<evidence type="ECO:0000313" key="3">
    <source>
        <dbReference type="EMBL" id="PWA22225.1"/>
    </source>
</evidence>
<name>A0A2U1K9B9_ARTAN</name>
<gene>
    <name evidence="3" type="ORF">CTI12_AA629360</name>
</gene>
<dbReference type="InterPro" id="IPR001360">
    <property type="entry name" value="Glyco_hydro_1"/>
</dbReference>
<reference evidence="3 4" key="1">
    <citation type="journal article" date="2018" name="Mol. Plant">
        <title>The genome of Artemisia annua provides insight into the evolution of Asteraceae family and artemisinin biosynthesis.</title>
        <authorList>
            <person name="Shen Q."/>
            <person name="Zhang L."/>
            <person name="Liao Z."/>
            <person name="Wang S."/>
            <person name="Yan T."/>
            <person name="Shi P."/>
            <person name="Liu M."/>
            <person name="Fu X."/>
            <person name="Pan Q."/>
            <person name="Wang Y."/>
            <person name="Lv Z."/>
            <person name="Lu X."/>
            <person name="Zhang F."/>
            <person name="Jiang W."/>
            <person name="Ma Y."/>
            <person name="Chen M."/>
            <person name="Hao X."/>
            <person name="Li L."/>
            <person name="Tang Y."/>
            <person name="Lv G."/>
            <person name="Zhou Y."/>
            <person name="Sun X."/>
            <person name="Brodelius P.E."/>
            <person name="Rose J.K.C."/>
            <person name="Tang K."/>
        </authorList>
    </citation>
    <scope>NUCLEOTIDE SEQUENCE [LARGE SCALE GENOMIC DNA]</scope>
    <source>
        <strain evidence="4">cv. Huhao1</strain>
        <tissue evidence="3">Leaf</tissue>
    </source>
</reference>
<sequence>MKEPRRKMEGAQLFRTNLMIHLVKVTDFSNADVAVDQYHLYEGDIKLMKDMGMDAYRFSISWPRIFPNGTGQLNQAGVDHYNAVINSLLVIMYKDMMWDFKHQDVARYFFICFVGPETQLLNLTLWAITLFLRMQLRLISIKENTRNDFAAYAETCFENFGDRVKNWMTFNEPHTFTVQGYDVGLQAPGRCSILLHLFCRTGNSATEPYIVGHNALLAHAAAFDIYKRKYKAKQHGRIGVAFDVIWFLDPIMFGDYPSSMRTRVGD</sequence>
<evidence type="ECO:0000256" key="1">
    <source>
        <dbReference type="ARBA" id="ARBA00010838"/>
    </source>
</evidence>
<dbReference type="OrthoDB" id="65569at2759"/>
<dbReference type="Gene3D" id="3.20.20.80">
    <property type="entry name" value="Glycosidases"/>
    <property type="match status" value="1"/>
</dbReference>
<dbReference type="EMBL" id="PKPP01030142">
    <property type="protein sequence ID" value="PWA22225.1"/>
    <property type="molecule type" value="Genomic_DNA"/>
</dbReference>
<dbReference type="PANTHER" id="PTHR10353">
    <property type="entry name" value="GLYCOSYL HYDROLASE"/>
    <property type="match status" value="1"/>
</dbReference>
<dbReference type="Pfam" id="PF00232">
    <property type="entry name" value="Glyco_hydro_1"/>
    <property type="match status" value="2"/>
</dbReference>
<dbReference type="Proteomes" id="UP000245207">
    <property type="component" value="Unassembled WGS sequence"/>
</dbReference>
<dbReference type="GO" id="GO:0005975">
    <property type="term" value="P:carbohydrate metabolic process"/>
    <property type="evidence" value="ECO:0007669"/>
    <property type="project" value="InterPro"/>
</dbReference>
<dbReference type="PANTHER" id="PTHR10353:SF302">
    <property type="entry name" value="BETA-GLUCOSIDASE 40"/>
    <property type="match status" value="1"/>
</dbReference>
<comment type="similarity">
    <text evidence="1 2">Belongs to the glycosyl hydrolase 1 family.</text>
</comment>
<dbReference type="InterPro" id="IPR017853">
    <property type="entry name" value="GH"/>
</dbReference>
<organism evidence="3 4">
    <name type="scientific">Artemisia annua</name>
    <name type="common">Sweet wormwood</name>
    <dbReference type="NCBI Taxonomy" id="35608"/>
    <lineage>
        <taxon>Eukaryota</taxon>
        <taxon>Viridiplantae</taxon>
        <taxon>Streptophyta</taxon>
        <taxon>Embryophyta</taxon>
        <taxon>Tracheophyta</taxon>
        <taxon>Spermatophyta</taxon>
        <taxon>Magnoliopsida</taxon>
        <taxon>eudicotyledons</taxon>
        <taxon>Gunneridae</taxon>
        <taxon>Pentapetalae</taxon>
        <taxon>asterids</taxon>
        <taxon>campanulids</taxon>
        <taxon>Asterales</taxon>
        <taxon>Asteraceae</taxon>
        <taxon>Asteroideae</taxon>
        <taxon>Anthemideae</taxon>
        <taxon>Artemisiinae</taxon>
        <taxon>Artemisia</taxon>
    </lineage>
</organism>
<dbReference type="STRING" id="35608.A0A2U1K9B9"/>
<keyword evidence="4" id="KW-1185">Reference proteome</keyword>
<dbReference type="SUPFAM" id="SSF51445">
    <property type="entry name" value="(Trans)glycosidases"/>
    <property type="match status" value="1"/>
</dbReference>
<accession>A0A2U1K9B9</accession>
<evidence type="ECO:0000313" key="4">
    <source>
        <dbReference type="Proteomes" id="UP000245207"/>
    </source>
</evidence>
<protein>
    <submittedName>
        <fullName evidence="3">Beta-glucosidase 34</fullName>
    </submittedName>
</protein>
<dbReference type="AlphaFoldDB" id="A0A2U1K9B9"/>
<evidence type="ECO:0000256" key="2">
    <source>
        <dbReference type="RuleBase" id="RU003690"/>
    </source>
</evidence>